<sequence>MKRTEDDRQEDRQVDNSLYLSRDLILDSDRVSEVDYDPIRYRINVDGKVEWSISGNTSWKKYLARSDSCISCTVQRN</sequence>
<organism evidence="1 2">
    <name type="scientific">Steinernema carpocapsae</name>
    <name type="common">Entomopathogenic nematode</name>
    <dbReference type="NCBI Taxonomy" id="34508"/>
    <lineage>
        <taxon>Eukaryota</taxon>
        <taxon>Metazoa</taxon>
        <taxon>Ecdysozoa</taxon>
        <taxon>Nematoda</taxon>
        <taxon>Chromadorea</taxon>
        <taxon>Rhabditida</taxon>
        <taxon>Tylenchina</taxon>
        <taxon>Panagrolaimomorpha</taxon>
        <taxon>Strongyloidoidea</taxon>
        <taxon>Steinernematidae</taxon>
        <taxon>Steinernema</taxon>
    </lineage>
</organism>
<evidence type="ECO:0000313" key="1">
    <source>
        <dbReference type="EMBL" id="TKR63554.1"/>
    </source>
</evidence>
<name>A0A4U5M443_STECR</name>
<reference evidence="1 2" key="2">
    <citation type="journal article" date="2019" name="G3 (Bethesda)">
        <title>Hybrid Assembly of the Genome of the Entomopathogenic Nematode Steinernema carpocapsae Identifies the X-Chromosome.</title>
        <authorList>
            <person name="Serra L."/>
            <person name="Macchietto M."/>
            <person name="Macias-Munoz A."/>
            <person name="McGill C.J."/>
            <person name="Rodriguez I.M."/>
            <person name="Rodriguez B."/>
            <person name="Murad R."/>
            <person name="Mortazavi A."/>
        </authorList>
    </citation>
    <scope>NUCLEOTIDE SEQUENCE [LARGE SCALE GENOMIC DNA]</scope>
    <source>
        <strain evidence="1 2">ALL</strain>
    </source>
</reference>
<reference evidence="1 2" key="1">
    <citation type="journal article" date="2015" name="Genome Biol.">
        <title>Comparative genomics of Steinernema reveals deeply conserved gene regulatory networks.</title>
        <authorList>
            <person name="Dillman A.R."/>
            <person name="Macchietto M."/>
            <person name="Porter C.F."/>
            <person name="Rogers A."/>
            <person name="Williams B."/>
            <person name="Antoshechkin I."/>
            <person name="Lee M.M."/>
            <person name="Goodwin Z."/>
            <person name="Lu X."/>
            <person name="Lewis E.E."/>
            <person name="Goodrich-Blair H."/>
            <person name="Stock S.P."/>
            <person name="Adams B.J."/>
            <person name="Sternberg P.W."/>
            <person name="Mortazavi A."/>
        </authorList>
    </citation>
    <scope>NUCLEOTIDE SEQUENCE [LARGE SCALE GENOMIC DNA]</scope>
    <source>
        <strain evidence="1 2">ALL</strain>
    </source>
</reference>
<evidence type="ECO:0000313" key="2">
    <source>
        <dbReference type="Proteomes" id="UP000298663"/>
    </source>
</evidence>
<dbReference type="EMBL" id="AZBU02000010">
    <property type="protein sequence ID" value="TKR63554.1"/>
    <property type="molecule type" value="Genomic_DNA"/>
</dbReference>
<gene>
    <name evidence="1" type="ORF">L596_027368</name>
</gene>
<protein>
    <submittedName>
        <fullName evidence="1">Uncharacterized protein</fullName>
    </submittedName>
</protein>
<dbReference type="AlphaFoldDB" id="A0A4U5M443"/>
<keyword evidence="2" id="KW-1185">Reference proteome</keyword>
<dbReference type="Proteomes" id="UP000298663">
    <property type="component" value="Unassembled WGS sequence"/>
</dbReference>
<accession>A0A4U5M443</accession>
<proteinExistence type="predicted"/>
<comment type="caution">
    <text evidence="1">The sequence shown here is derived from an EMBL/GenBank/DDBJ whole genome shotgun (WGS) entry which is preliminary data.</text>
</comment>